<keyword evidence="2" id="KW-0472">Membrane</keyword>
<comment type="caution">
    <text evidence="3">The sequence shown here is derived from an EMBL/GenBank/DDBJ whole genome shotgun (WGS) entry which is preliminary data.</text>
</comment>
<dbReference type="EMBL" id="MNAD01000790">
    <property type="protein sequence ID" value="OJT10297.1"/>
    <property type="molecule type" value="Genomic_DNA"/>
</dbReference>
<reference evidence="3 4" key="1">
    <citation type="submission" date="2016-10" db="EMBL/GenBank/DDBJ databases">
        <title>Genome sequence of the basidiomycete white-rot fungus Trametes pubescens.</title>
        <authorList>
            <person name="Makela M.R."/>
            <person name="Granchi Z."/>
            <person name="Peng M."/>
            <person name="De Vries R.P."/>
            <person name="Grigoriev I."/>
            <person name="Riley R."/>
            <person name="Hilden K."/>
        </authorList>
    </citation>
    <scope>NUCLEOTIDE SEQUENCE [LARGE SCALE GENOMIC DNA]</scope>
    <source>
        <strain evidence="3 4">FBCC735</strain>
    </source>
</reference>
<feature type="region of interest" description="Disordered" evidence="1">
    <location>
        <begin position="320"/>
        <end position="358"/>
    </location>
</feature>
<feature type="compositionally biased region" description="Low complexity" evidence="1">
    <location>
        <begin position="177"/>
        <end position="193"/>
    </location>
</feature>
<sequence>MSYVVDDSDHRILYSDGWEIANPPLAYHSTLHVAAKAGLTATFNFTGTWITVLGCGGDTDHTGWPSTAYDIDGMRYKVLTPDKTASPDTRFYNVTFFTSPELPAGDHTLVITNLNGTAPNTYWFDWLEFHSADFDAHPTTSSSKQSVSTSSTASQSSDAGTALVATSSNPTIPPSPTGLSASASQSSPTTSAGETSNSNGKSQNLGAIIGGSVGGALFLAALVVLSVYVYLKQRYSRRDEDALYGMQHDKPQEADLAHHDPYFSEPPLVPATVSAEAAGLLPYSAASTPPRSLSPAIDTLPSEPAAAGMFRFRSMRKGRAATPVTNASASGYSEPASPARTDAPPETVLSSPPAYTPE</sequence>
<feature type="transmembrane region" description="Helical" evidence="2">
    <location>
        <begin position="205"/>
        <end position="231"/>
    </location>
</feature>
<evidence type="ECO:0000256" key="2">
    <source>
        <dbReference type="SAM" id="Phobius"/>
    </source>
</evidence>
<keyword evidence="4" id="KW-1185">Reference proteome</keyword>
<keyword evidence="2" id="KW-1133">Transmembrane helix</keyword>
<dbReference type="OMA" id="YSSGWEL"/>
<feature type="compositionally biased region" description="Low complexity" evidence="1">
    <location>
        <begin position="139"/>
        <end position="157"/>
    </location>
</feature>
<dbReference type="OrthoDB" id="2757989at2759"/>
<dbReference type="STRING" id="154538.A0A1M2VRS6"/>
<dbReference type="AlphaFoldDB" id="A0A1M2VRS6"/>
<keyword evidence="2" id="KW-0812">Transmembrane</keyword>
<feature type="region of interest" description="Disordered" evidence="1">
    <location>
        <begin position="138"/>
        <end position="201"/>
    </location>
</feature>
<gene>
    <name evidence="3" type="ORF">TRAPUB_13165</name>
</gene>
<evidence type="ECO:0000313" key="3">
    <source>
        <dbReference type="EMBL" id="OJT10297.1"/>
    </source>
</evidence>
<proteinExistence type="predicted"/>
<organism evidence="3 4">
    <name type="scientific">Trametes pubescens</name>
    <name type="common">White-rot fungus</name>
    <dbReference type="NCBI Taxonomy" id="154538"/>
    <lineage>
        <taxon>Eukaryota</taxon>
        <taxon>Fungi</taxon>
        <taxon>Dikarya</taxon>
        <taxon>Basidiomycota</taxon>
        <taxon>Agaricomycotina</taxon>
        <taxon>Agaricomycetes</taxon>
        <taxon>Polyporales</taxon>
        <taxon>Polyporaceae</taxon>
        <taxon>Trametes</taxon>
    </lineage>
</organism>
<dbReference type="Gene3D" id="2.60.120.260">
    <property type="entry name" value="Galactose-binding domain-like"/>
    <property type="match status" value="1"/>
</dbReference>
<name>A0A1M2VRS6_TRAPU</name>
<evidence type="ECO:0000256" key="1">
    <source>
        <dbReference type="SAM" id="MobiDB-lite"/>
    </source>
</evidence>
<accession>A0A1M2VRS6</accession>
<dbReference type="Proteomes" id="UP000184267">
    <property type="component" value="Unassembled WGS sequence"/>
</dbReference>
<protein>
    <submittedName>
        <fullName evidence="3">Uncharacterized protein</fullName>
    </submittedName>
</protein>
<evidence type="ECO:0000313" key="4">
    <source>
        <dbReference type="Proteomes" id="UP000184267"/>
    </source>
</evidence>